<name>A0A429XD25_SIMTE</name>
<feature type="transmembrane region" description="Helical" evidence="6">
    <location>
        <begin position="216"/>
        <end position="234"/>
    </location>
</feature>
<keyword evidence="2 6" id="KW-0812">Transmembrane</keyword>
<comment type="caution">
    <text evidence="8">The sequence shown here is derived from an EMBL/GenBank/DDBJ whole genome shotgun (WGS) entry which is preliminary data.</text>
</comment>
<dbReference type="Pfam" id="PF05140">
    <property type="entry name" value="ResB"/>
    <property type="match status" value="1"/>
</dbReference>
<dbReference type="RefSeq" id="WP_120115083.1">
    <property type="nucleotide sequence ID" value="NZ_QYTW02000001.1"/>
</dbReference>
<protein>
    <submittedName>
        <fullName evidence="8">Cytochrome c biogenesis protein</fullName>
    </submittedName>
</protein>
<evidence type="ECO:0000256" key="5">
    <source>
        <dbReference type="ARBA" id="ARBA00023136"/>
    </source>
</evidence>
<dbReference type="InterPro" id="IPR023494">
    <property type="entry name" value="Cyt_c_bgen_Ccs1/CcsB/ResB"/>
</dbReference>
<feature type="transmembrane region" description="Helical" evidence="6">
    <location>
        <begin position="467"/>
        <end position="489"/>
    </location>
</feature>
<evidence type="ECO:0000313" key="9">
    <source>
        <dbReference type="Proteomes" id="UP000287296"/>
    </source>
</evidence>
<dbReference type="PANTHER" id="PTHR31566:SF0">
    <property type="entry name" value="CYTOCHROME C BIOGENESIS PROTEIN CCS1, CHLOROPLASTIC"/>
    <property type="match status" value="1"/>
</dbReference>
<accession>A0A429XD25</accession>
<feature type="domain" description="ResB-like" evidence="7">
    <location>
        <begin position="65"/>
        <end position="520"/>
    </location>
</feature>
<dbReference type="PANTHER" id="PTHR31566">
    <property type="entry name" value="CYTOCHROME C BIOGENESIS PROTEIN CCS1, CHLOROPLASTIC"/>
    <property type="match status" value="1"/>
</dbReference>
<dbReference type="EMBL" id="QYTW02000001">
    <property type="protein sequence ID" value="RST61330.1"/>
    <property type="molecule type" value="Genomic_DNA"/>
</dbReference>
<organism evidence="8 9">
    <name type="scientific">Siminovitchia terrae</name>
    <name type="common">Bacillus terrae</name>
    <dbReference type="NCBI Taxonomy" id="1914933"/>
    <lineage>
        <taxon>Bacteria</taxon>
        <taxon>Bacillati</taxon>
        <taxon>Bacillota</taxon>
        <taxon>Bacilli</taxon>
        <taxon>Bacillales</taxon>
        <taxon>Bacillaceae</taxon>
        <taxon>Siminovitchia</taxon>
    </lineage>
</organism>
<evidence type="ECO:0000259" key="7">
    <source>
        <dbReference type="Pfam" id="PF05140"/>
    </source>
</evidence>
<keyword evidence="3" id="KW-0201">Cytochrome c-type biogenesis</keyword>
<dbReference type="InterPro" id="IPR007816">
    <property type="entry name" value="ResB-like_domain"/>
</dbReference>
<evidence type="ECO:0000256" key="6">
    <source>
        <dbReference type="SAM" id="Phobius"/>
    </source>
</evidence>
<reference evidence="8 9" key="1">
    <citation type="submission" date="2018-12" db="EMBL/GenBank/DDBJ databases">
        <authorList>
            <person name="Sun L."/>
            <person name="Chen Z."/>
        </authorList>
    </citation>
    <scope>NUCLEOTIDE SEQUENCE [LARGE SCALE GENOMIC DNA]</scope>
    <source>
        <strain evidence="8 9">LMG 29736</strain>
    </source>
</reference>
<dbReference type="AlphaFoldDB" id="A0A429XD25"/>
<evidence type="ECO:0000256" key="2">
    <source>
        <dbReference type="ARBA" id="ARBA00022692"/>
    </source>
</evidence>
<feature type="transmembrane region" description="Helical" evidence="6">
    <location>
        <begin position="67"/>
        <end position="91"/>
    </location>
</feature>
<dbReference type="OrthoDB" id="9770923at2"/>
<evidence type="ECO:0000256" key="3">
    <source>
        <dbReference type="ARBA" id="ARBA00022748"/>
    </source>
</evidence>
<keyword evidence="5 6" id="KW-0472">Membrane</keyword>
<dbReference type="GO" id="GO:0017004">
    <property type="term" value="P:cytochrome complex assembly"/>
    <property type="evidence" value="ECO:0007669"/>
    <property type="project" value="UniProtKB-KW"/>
</dbReference>
<dbReference type="Proteomes" id="UP000287296">
    <property type="component" value="Unassembled WGS sequence"/>
</dbReference>
<keyword evidence="4 6" id="KW-1133">Transmembrane helix</keyword>
<evidence type="ECO:0000256" key="4">
    <source>
        <dbReference type="ARBA" id="ARBA00022989"/>
    </source>
</evidence>
<dbReference type="GO" id="GO:0016020">
    <property type="term" value="C:membrane"/>
    <property type="evidence" value="ECO:0007669"/>
    <property type="project" value="UniProtKB-SubCell"/>
</dbReference>
<evidence type="ECO:0000313" key="8">
    <source>
        <dbReference type="EMBL" id="RST61330.1"/>
    </source>
</evidence>
<feature type="transmembrane region" description="Helical" evidence="6">
    <location>
        <begin position="124"/>
        <end position="146"/>
    </location>
</feature>
<gene>
    <name evidence="8" type="ORF">D5F11_000100</name>
</gene>
<proteinExistence type="predicted"/>
<comment type="subcellular location">
    <subcellularLocation>
        <location evidence="1">Membrane</location>
        <topology evidence="1">Multi-pass membrane protein</topology>
    </subcellularLocation>
</comment>
<sequence>MNEVKCVCGHVNPHGTILCESCGRALTDEAKKGKLHDMRYEGSARRSQTYNKTFIDKTWNFFSSVKVGIWLIVITLIASALGTIFPQVMYIPPNVDPAQYYGEQYGTLGQIYYWLGLHDLYSSWWYLLLIASIGVSLVICSLDRVIPLHRALKNQRVDRHEGFLKRQRLFNRKEANISDGDIEKFEKALKDKKYNIRVEDGNILAEKGRFSRWGPYVNHIGLIIFLIGGMLRFVPGMYVDEVLWLRDGETKTIPGTNNEYVLENKKFTVDFYDKEKDKEVYNSALEKAGPVVKEFKSDVVLYKRDPEQTLGSESDLVEVKKAKIIVNEPLKFDHFAIYQQSYRSDEFQSMTFTLMNKKQEKGYGDVTIDLFDPKDSYDLGNGYKVELVGYYPDFSGFAENGEPQTNSPNPNNPAFVFNMISPEHPKGEVSFTAIRQTVEPLGETDYKMTFKGIDTRNATALTVRKDMTLWILGVGGAIFMIGVIQGSFWMHRRIWLQRKDGEILIAGHTNKNWHGLKKDISDLIKDTSIPDVIDQTGENKGKESGNT</sequence>
<evidence type="ECO:0000256" key="1">
    <source>
        <dbReference type="ARBA" id="ARBA00004141"/>
    </source>
</evidence>